<dbReference type="HOGENOM" id="CLU_3062926_0_0_9"/>
<accession>C2EK96</accession>
<evidence type="ECO:0000313" key="3">
    <source>
        <dbReference type="Proteomes" id="UP000005583"/>
    </source>
</evidence>
<dbReference type="EMBL" id="ACGU01000009">
    <property type="protein sequence ID" value="EEJ73111.1"/>
    <property type="molecule type" value="Genomic_DNA"/>
</dbReference>
<gene>
    <name evidence="2" type="ORF">HMPREF0548_0092</name>
</gene>
<name>C2EK96_9LACO</name>
<proteinExistence type="predicted"/>
<dbReference type="STRING" id="525365.HMPREF0548_0092"/>
<feature type="transmembrane region" description="Helical" evidence="1">
    <location>
        <begin position="12"/>
        <end position="30"/>
    </location>
</feature>
<keyword evidence="3" id="KW-1185">Reference proteome</keyword>
<organism evidence="2 3">
    <name type="scientific">Lactobacillus ultunensis DSM 16047</name>
    <dbReference type="NCBI Taxonomy" id="525365"/>
    <lineage>
        <taxon>Bacteria</taxon>
        <taxon>Bacillati</taxon>
        <taxon>Bacillota</taxon>
        <taxon>Bacilli</taxon>
        <taxon>Lactobacillales</taxon>
        <taxon>Lactobacillaceae</taxon>
        <taxon>Lactobacillus</taxon>
    </lineage>
</organism>
<dbReference type="RefSeq" id="WP_007126283.1">
    <property type="nucleotide sequence ID" value="NZ_AZFO01000004.1"/>
</dbReference>
<sequence>MSRQKKIKLLKCVSIIVSGLNVLISLMIMVNKYQIKKDKKRIAEDGHAPLDEN</sequence>
<keyword evidence="1" id="KW-0472">Membrane</keyword>
<reference evidence="2 3" key="1">
    <citation type="submission" date="2009-01" db="EMBL/GenBank/DDBJ databases">
        <authorList>
            <person name="Qin X."/>
            <person name="Bachman B."/>
            <person name="Battles P."/>
            <person name="Bell A."/>
            <person name="Bess C."/>
            <person name="Bickham C."/>
            <person name="Chaboub L."/>
            <person name="Chen D."/>
            <person name="Coyle M."/>
            <person name="Deiros D.R."/>
            <person name="Dinh H."/>
            <person name="Forbes L."/>
            <person name="Fowler G."/>
            <person name="Francisco L."/>
            <person name="Fu Q."/>
            <person name="Gubbala S."/>
            <person name="Hale W."/>
            <person name="Han Y."/>
            <person name="Hemphill L."/>
            <person name="Highlander S.K."/>
            <person name="Hirani K."/>
            <person name="Hogues M."/>
            <person name="Jackson L."/>
            <person name="Jakkamsetti A."/>
            <person name="Javaid M."/>
            <person name="Jiang H."/>
            <person name="Korchina V."/>
            <person name="Kovar C."/>
            <person name="Lara F."/>
            <person name="Lee S."/>
            <person name="Mata R."/>
            <person name="Mathew T."/>
            <person name="Moen C."/>
            <person name="Morales K."/>
            <person name="Munidasa M."/>
            <person name="Nazareth L."/>
            <person name="Ngo R."/>
            <person name="Nguyen L."/>
            <person name="Okwuonu G."/>
            <person name="Ongeri F."/>
            <person name="Patil S."/>
            <person name="Petrosino J."/>
            <person name="Pham C."/>
            <person name="Pham P."/>
            <person name="Pu L.-L."/>
            <person name="Puazo M."/>
            <person name="Raj R."/>
            <person name="Reid J."/>
            <person name="Rouhana J."/>
            <person name="Saada N."/>
            <person name="Shang Y."/>
            <person name="Simmons D."/>
            <person name="Thornton R."/>
            <person name="Warren J."/>
            <person name="Weissenberger G."/>
            <person name="Zhang J."/>
            <person name="Zhang L."/>
            <person name="Zhou C."/>
            <person name="Zhu D."/>
            <person name="Muzny D."/>
            <person name="Worley K."/>
            <person name="Gibbs R."/>
        </authorList>
    </citation>
    <scope>NUCLEOTIDE SEQUENCE [LARGE SCALE GENOMIC DNA]</scope>
    <source>
        <strain evidence="2 3">DSM 16047</strain>
    </source>
</reference>
<keyword evidence="1" id="KW-1133">Transmembrane helix</keyword>
<keyword evidence="1" id="KW-0812">Transmembrane</keyword>
<evidence type="ECO:0000313" key="2">
    <source>
        <dbReference type="EMBL" id="EEJ73111.1"/>
    </source>
</evidence>
<dbReference type="Proteomes" id="UP000005583">
    <property type="component" value="Unassembled WGS sequence"/>
</dbReference>
<dbReference type="AlphaFoldDB" id="C2EK96"/>
<evidence type="ECO:0000256" key="1">
    <source>
        <dbReference type="SAM" id="Phobius"/>
    </source>
</evidence>
<dbReference type="eggNOG" id="ENOG5030AF4">
    <property type="taxonomic scope" value="Bacteria"/>
</dbReference>
<protein>
    <submittedName>
        <fullName evidence="2">Uncharacterized protein</fullName>
    </submittedName>
</protein>
<comment type="caution">
    <text evidence="2">The sequence shown here is derived from an EMBL/GenBank/DDBJ whole genome shotgun (WGS) entry which is preliminary data.</text>
</comment>